<dbReference type="AlphaFoldDB" id="A0A914A1Q3"/>
<dbReference type="Proteomes" id="UP000887568">
    <property type="component" value="Unplaced"/>
</dbReference>
<dbReference type="OMA" id="PEANYDI"/>
<keyword evidence="1" id="KW-1133">Transmembrane helix</keyword>
<protein>
    <recommendedName>
        <fullName evidence="2">NXPE C-terminal domain-containing protein</fullName>
    </recommendedName>
</protein>
<dbReference type="InterPro" id="IPR057106">
    <property type="entry name" value="NXPE4_C"/>
</dbReference>
<proteinExistence type="predicted"/>
<dbReference type="EnsemblMetazoa" id="XM_038201642.1">
    <property type="protein sequence ID" value="XP_038057570.1"/>
    <property type="gene ID" value="LOC119729125"/>
</dbReference>
<dbReference type="OrthoDB" id="2112051at2759"/>
<sequence length="576" mass="65510">MSRGRPAASACGSQQPIMVGTTRRTGFTLSLCMVYFVFLCGAVVTFMQWEPFAPKVAVNLTPRPGVIKEAKRYSSKDIAILLQRFLPEKNKTNRTLPLTSALTSTYRLVDQTLRVGDTAHFVIQAKDSDGRNKTIGGDFWFTVLTSVEDDHPTAGGRTAGSVVDHNNGTYSVSFYVGWPGIAYVHMTLAAPSEATKWLREQYWPVEKRIFWRGTFRNKTKPGQKPLSHSTLCYLMRNASSTDDCVADHNPNATGLTALYCERPKAPLTCDDLHSLALDVKATGQRTSQIVGKASKLFVGVNFMRRLVHGPISVKIALSPNRTESRAPVCKPDSRHLVNDGFWLNKTWHHLQCQVYKWDDTKAVGECLRHKHVYIIADSTVRSWYHEITRKLGLPWQRLGSRVVKNNYYEELDLNMTYRFHPRVITQARVTLSMTPYEVDVLFNLPTKDCGRSIFVFSSWAHFTQWTRDSYVERALLLRDAILRFRERCPDVPIVMKGAHPREHKGTQMRVVGSDYTLWALGRTLRAIFHGTGVYFFDMWQMNVAYGPSNIHMPTDVISEEVNWFLTYVCGFKNSTT</sequence>
<accession>A0A914A1Q3</accession>
<name>A0A914A1Q3_PATMI</name>
<dbReference type="PANTHER" id="PTHR16165">
    <property type="entry name" value="NXPE FAMILY MEMBER"/>
    <property type="match status" value="1"/>
</dbReference>
<evidence type="ECO:0000313" key="3">
    <source>
        <dbReference type="EnsemblMetazoa" id="XP_038057570.1"/>
    </source>
</evidence>
<organism evidence="3 4">
    <name type="scientific">Patiria miniata</name>
    <name type="common">Bat star</name>
    <name type="synonym">Asterina miniata</name>
    <dbReference type="NCBI Taxonomy" id="46514"/>
    <lineage>
        <taxon>Eukaryota</taxon>
        <taxon>Metazoa</taxon>
        <taxon>Echinodermata</taxon>
        <taxon>Eleutherozoa</taxon>
        <taxon>Asterozoa</taxon>
        <taxon>Asteroidea</taxon>
        <taxon>Valvatacea</taxon>
        <taxon>Valvatida</taxon>
        <taxon>Asterinidae</taxon>
        <taxon>Patiria</taxon>
    </lineage>
</organism>
<dbReference type="SUPFAM" id="SSF81296">
    <property type="entry name" value="E set domains"/>
    <property type="match status" value="1"/>
</dbReference>
<feature type="transmembrane region" description="Helical" evidence="1">
    <location>
        <begin position="27"/>
        <end position="49"/>
    </location>
</feature>
<dbReference type="PANTHER" id="PTHR16165:SF5">
    <property type="entry name" value="NXPE FAMILY MEMBER 3"/>
    <property type="match status" value="1"/>
</dbReference>
<keyword evidence="1" id="KW-0812">Transmembrane</keyword>
<dbReference type="InterPro" id="IPR013783">
    <property type="entry name" value="Ig-like_fold"/>
</dbReference>
<evidence type="ECO:0000256" key="1">
    <source>
        <dbReference type="SAM" id="Phobius"/>
    </source>
</evidence>
<keyword evidence="4" id="KW-1185">Reference proteome</keyword>
<dbReference type="Gene3D" id="2.60.40.10">
    <property type="entry name" value="Immunoglobulins"/>
    <property type="match status" value="1"/>
</dbReference>
<dbReference type="InterPro" id="IPR014756">
    <property type="entry name" value="Ig_E-set"/>
</dbReference>
<dbReference type="Pfam" id="PF24536">
    <property type="entry name" value="NXPE4_C"/>
    <property type="match status" value="1"/>
</dbReference>
<evidence type="ECO:0000313" key="4">
    <source>
        <dbReference type="Proteomes" id="UP000887568"/>
    </source>
</evidence>
<reference evidence="3" key="1">
    <citation type="submission" date="2022-11" db="UniProtKB">
        <authorList>
            <consortium name="EnsemblMetazoa"/>
        </authorList>
    </citation>
    <scope>IDENTIFICATION</scope>
</reference>
<dbReference type="GeneID" id="119729125"/>
<dbReference type="RefSeq" id="XP_038057570.1">
    <property type="nucleotide sequence ID" value="XM_038201642.1"/>
</dbReference>
<feature type="domain" description="NXPE C-terminal" evidence="2">
    <location>
        <begin position="347"/>
        <end position="569"/>
    </location>
</feature>
<evidence type="ECO:0000259" key="2">
    <source>
        <dbReference type="Pfam" id="PF24536"/>
    </source>
</evidence>
<keyword evidence="1" id="KW-0472">Membrane</keyword>